<dbReference type="AlphaFoldDB" id="A0A9J6ZBW7"/>
<protein>
    <submittedName>
        <fullName evidence="6">ABC transporter ATP-binding protein</fullName>
    </submittedName>
</protein>
<dbReference type="GO" id="GO:0016887">
    <property type="term" value="F:ATP hydrolysis activity"/>
    <property type="evidence" value="ECO:0007669"/>
    <property type="project" value="InterPro"/>
</dbReference>
<evidence type="ECO:0000313" key="6">
    <source>
        <dbReference type="EMBL" id="URN93535.1"/>
    </source>
</evidence>
<reference evidence="6" key="1">
    <citation type="submission" date="2022-05" db="EMBL/GenBank/DDBJ databases">
        <title>Novel bacterial taxa in a minimal lignocellulolytic consortium and its capacity to transform plastics disclosed by genome-resolved metagenomics.</title>
        <authorList>
            <person name="Rodriguez C.A.D."/>
            <person name="Diaz-Garcia L."/>
            <person name="Herrera K."/>
            <person name="Tarazona N.A."/>
            <person name="Sproer C."/>
            <person name="Overmann J."/>
            <person name="Jimenez D.J."/>
        </authorList>
    </citation>
    <scope>NUCLEOTIDE SEQUENCE</scope>
    <source>
        <strain evidence="6">MAG5</strain>
    </source>
</reference>
<evidence type="ECO:0000256" key="4">
    <source>
        <dbReference type="ARBA" id="ARBA00022967"/>
    </source>
</evidence>
<dbReference type="Proteomes" id="UP001056756">
    <property type="component" value="Chromosome"/>
</dbReference>
<sequence>MIKAHSLSYSYESIDIFQDLNFSFEMNQFYGIIGPNGAGKSTLLQLLAGIRKPTTGSVLFQDQPIHRFPRKTIAQKIAVLQQGGLPPLGFTVREVLEMGRFPYQSWLGGEKTNIDGIIEEAIQLTGLTNLVCRTLDQLSGGERQRVALAKLIVQQPEIILLDEPTTYLDIGYQQIIMDVVKSWQQQKQLLVIAVMHDLNLSALYCDHLLALYDGQIIASGKAELVLTSERLKEMYNASTVIIQHPINQSPQLLLTQTKGE</sequence>
<name>A0A9J6ZBW7_9BACL</name>
<dbReference type="GO" id="GO:0005524">
    <property type="term" value="F:ATP binding"/>
    <property type="evidence" value="ECO:0007669"/>
    <property type="project" value="UniProtKB-KW"/>
</dbReference>
<keyword evidence="2" id="KW-0547">Nucleotide-binding</keyword>
<organism evidence="6 7">
    <name type="scientific">Candidatus Pristimantibacillus lignocellulolyticus</name>
    <dbReference type="NCBI Taxonomy" id="2994561"/>
    <lineage>
        <taxon>Bacteria</taxon>
        <taxon>Bacillati</taxon>
        <taxon>Bacillota</taxon>
        <taxon>Bacilli</taxon>
        <taxon>Bacillales</taxon>
        <taxon>Paenibacillaceae</taxon>
        <taxon>Candidatus Pristimantibacillus</taxon>
    </lineage>
</organism>
<proteinExistence type="predicted"/>
<dbReference type="InterPro" id="IPR017871">
    <property type="entry name" value="ABC_transporter-like_CS"/>
</dbReference>
<dbReference type="PANTHER" id="PTHR42794">
    <property type="entry name" value="HEMIN IMPORT ATP-BINDING PROTEIN HMUV"/>
    <property type="match status" value="1"/>
</dbReference>
<keyword evidence="1" id="KW-0813">Transport</keyword>
<dbReference type="PROSITE" id="PS00211">
    <property type="entry name" value="ABC_TRANSPORTER_1"/>
    <property type="match status" value="1"/>
</dbReference>
<dbReference type="FunFam" id="3.40.50.300:FF:000134">
    <property type="entry name" value="Iron-enterobactin ABC transporter ATP-binding protein"/>
    <property type="match status" value="1"/>
</dbReference>
<evidence type="ECO:0000313" key="7">
    <source>
        <dbReference type="Proteomes" id="UP001056756"/>
    </source>
</evidence>
<dbReference type="Gene3D" id="3.40.50.300">
    <property type="entry name" value="P-loop containing nucleotide triphosphate hydrolases"/>
    <property type="match status" value="1"/>
</dbReference>
<dbReference type="EMBL" id="CP097899">
    <property type="protein sequence ID" value="URN93535.1"/>
    <property type="molecule type" value="Genomic_DNA"/>
</dbReference>
<gene>
    <name evidence="6" type="ORF">NAG76_17100</name>
</gene>
<accession>A0A9J6ZBW7</accession>
<keyword evidence="4" id="KW-1278">Translocase</keyword>
<dbReference type="InterPro" id="IPR003439">
    <property type="entry name" value="ABC_transporter-like_ATP-bd"/>
</dbReference>
<dbReference type="PROSITE" id="PS50893">
    <property type="entry name" value="ABC_TRANSPORTER_2"/>
    <property type="match status" value="1"/>
</dbReference>
<evidence type="ECO:0000256" key="1">
    <source>
        <dbReference type="ARBA" id="ARBA00022448"/>
    </source>
</evidence>
<keyword evidence="3 6" id="KW-0067">ATP-binding</keyword>
<dbReference type="CDD" id="cd03214">
    <property type="entry name" value="ABC_Iron-Siderophores_B12_Hemin"/>
    <property type="match status" value="1"/>
</dbReference>
<dbReference type="KEGG" id="plig:NAG76_17100"/>
<evidence type="ECO:0000256" key="3">
    <source>
        <dbReference type="ARBA" id="ARBA00022840"/>
    </source>
</evidence>
<dbReference type="InterPro" id="IPR027417">
    <property type="entry name" value="P-loop_NTPase"/>
</dbReference>
<dbReference type="SMART" id="SM00382">
    <property type="entry name" value="AAA"/>
    <property type="match status" value="1"/>
</dbReference>
<feature type="domain" description="ABC transporter" evidence="5">
    <location>
        <begin position="2"/>
        <end position="238"/>
    </location>
</feature>
<dbReference type="Pfam" id="PF00005">
    <property type="entry name" value="ABC_tran"/>
    <property type="match status" value="1"/>
</dbReference>
<dbReference type="InterPro" id="IPR003593">
    <property type="entry name" value="AAA+_ATPase"/>
</dbReference>
<evidence type="ECO:0000256" key="2">
    <source>
        <dbReference type="ARBA" id="ARBA00022741"/>
    </source>
</evidence>
<dbReference type="PANTHER" id="PTHR42794:SF1">
    <property type="entry name" value="HEMIN IMPORT ATP-BINDING PROTEIN HMUV"/>
    <property type="match status" value="1"/>
</dbReference>
<dbReference type="SUPFAM" id="SSF52540">
    <property type="entry name" value="P-loop containing nucleoside triphosphate hydrolases"/>
    <property type="match status" value="1"/>
</dbReference>
<evidence type="ECO:0000259" key="5">
    <source>
        <dbReference type="PROSITE" id="PS50893"/>
    </source>
</evidence>